<reference evidence="9 10" key="1">
    <citation type="submission" date="2020-08" db="EMBL/GenBank/DDBJ databases">
        <authorList>
            <person name="Koutsovoulos G."/>
            <person name="Danchin GJ E."/>
        </authorList>
    </citation>
    <scope>NUCLEOTIDE SEQUENCE [LARGE SCALE GENOMIC DNA]</scope>
</reference>
<dbReference type="OrthoDB" id="291007at2759"/>
<dbReference type="PANTHER" id="PTHR10127">
    <property type="entry name" value="DISCOIDIN, CUB, EGF, LAMININ , AND ZINC METALLOPROTEASE DOMAIN CONTAINING"/>
    <property type="match status" value="1"/>
</dbReference>
<comment type="caution">
    <text evidence="6">Lacks conserved residue(s) required for the propagation of feature annotation.</text>
</comment>
<dbReference type="Proteomes" id="UP000580250">
    <property type="component" value="Unassembled WGS sequence"/>
</dbReference>
<evidence type="ECO:0000256" key="2">
    <source>
        <dbReference type="ARBA" id="ARBA00022723"/>
    </source>
</evidence>
<gene>
    <name evidence="9" type="ORF">MENT_LOCUS7146</name>
</gene>
<keyword evidence="3" id="KW-0378">Hydrolase</keyword>
<dbReference type="SUPFAM" id="SSF55486">
    <property type="entry name" value="Metalloproteases ('zincins'), catalytic domain"/>
    <property type="match status" value="1"/>
</dbReference>
<evidence type="ECO:0000256" key="7">
    <source>
        <dbReference type="SAM" id="MobiDB-lite"/>
    </source>
</evidence>
<dbReference type="GO" id="GO:0004222">
    <property type="term" value="F:metalloendopeptidase activity"/>
    <property type="evidence" value="ECO:0007669"/>
    <property type="project" value="InterPro"/>
</dbReference>
<evidence type="ECO:0000256" key="4">
    <source>
        <dbReference type="ARBA" id="ARBA00022833"/>
    </source>
</evidence>
<feature type="compositionally biased region" description="Pro residues" evidence="7">
    <location>
        <begin position="107"/>
        <end position="120"/>
    </location>
</feature>
<protein>
    <recommendedName>
        <fullName evidence="8">Peptidase M12A domain-containing protein</fullName>
    </recommendedName>
</protein>
<dbReference type="EMBL" id="CAJEWN010000028">
    <property type="protein sequence ID" value="CAD2142177.1"/>
    <property type="molecule type" value="Genomic_DNA"/>
</dbReference>
<dbReference type="InterPro" id="IPR001506">
    <property type="entry name" value="Peptidase_M12A"/>
</dbReference>
<comment type="caution">
    <text evidence="9">The sequence shown here is derived from an EMBL/GenBank/DDBJ whole genome shotgun (WGS) entry which is preliminary data.</text>
</comment>
<evidence type="ECO:0000259" key="8">
    <source>
        <dbReference type="PROSITE" id="PS51864"/>
    </source>
</evidence>
<accession>A0A6V7U1C7</accession>
<keyword evidence="5" id="KW-0482">Metalloprotease</keyword>
<dbReference type="PANTHER" id="PTHR10127:SF780">
    <property type="entry name" value="METALLOENDOPEPTIDASE"/>
    <property type="match status" value="1"/>
</dbReference>
<dbReference type="PROSITE" id="PS51864">
    <property type="entry name" value="ASTACIN"/>
    <property type="match status" value="1"/>
</dbReference>
<sequence length="191" mass="21961">MYDRDEYIEVLFENLEPGFVSQYVKQSRATLETYGEPYDYGSIMHYSLRGGTKYGLRAFRVLRSYNEDAIGKDKTPSRIDMRKLNKLYGCSQTDTDDSSSGEINPYTPRPPTRPQPPPQPIDYDRSEEATDCDKGCCCRCKCKGYICQCNCPCKCLNYGRNNNHCNCTCNRATYMPSLYNHRVVAQVAKRK</sequence>
<keyword evidence="2" id="KW-0479">Metal-binding</keyword>
<name>A0A6V7U1C7_MELEN</name>
<evidence type="ECO:0000256" key="3">
    <source>
        <dbReference type="ARBA" id="ARBA00022801"/>
    </source>
</evidence>
<evidence type="ECO:0000313" key="10">
    <source>
        <dbReference type="Proteomes" id="UP000580250"/>
    </source>
</evidence>
<feature type="region of interest" description="Disordered" evidence="7">
    <location>
        <begin position="89"/>
        <end position="124"/>
    </location>
</feature>
<feature type="domain" description="Peptidase M12A" evidence="8">
    <location>
        <begin position="1"/>
        <end position="91"/>
    </location>
</feature>
<dbReference type="InterPro" id="IPR024079">
    <property type="entry name" value="MetalloPept_cat_dom_sf"/>
</dbReference>
<evidence type="ECO:0000313" key="9">
    <source>
        <dbReference type="EMBL" id="CAD2142177.1"/>
    </source>
</evidence>
<evidence type="ECO:0000256" key="1">
    <source>
        <dbReference type="ARBA" id="ARBA00022670"/>
    </source>
</evidence>
<dbReference type="Gene3D" id="3.40.390.10">
    <property type="entry name" value="Collagenase (Catalytic Domain)"/>
    <property type="match status" value="1"/>
</dbReference>
<evidence type="ECO:0000256" key="5">
    <source>
        <dbReference type="ARBA" id="ARBA00023049"/>
    </source>
</evidence>
<proteinExistence type="predicted"/>
<evidence type="ECO:0000256" key="6">
    <source>
        <dbReference type="PROSITE-ProRule" id="PRU01211"/>
    </source>
</evidence>
<keyword evidence="4" id="KW-0862">Zinc</keyword>
<keyword evidence="1" id="KW-0645">Protease</keyword>
<organism evidence="9 10">
    <name type="scientific">Meloidogyne enterolobii</name>
    <name type="common">Root-knot nematode worm</name>
    <name type="synonym">Meloidogyne mayaguensis</name>
    <dbReference type="NCBI Taxonomy" id="390850"/>
    <lineage>
        <taxon>Eukaryota</taxon>
        <taxon>Metazoa</taxon>
        <taxon>Ecdysozoa</taxon>
        <taxon>Nematoda</taxon>
        <taxon>Chromadorea</taxon>
        <taxon>Rhabditida</taxon>
        <taxon>Tylenchina</taxon>
        <taxon>Tylenchomorpha</taxon>
        <taxon>Tylenchoidea</taxon>
        <taxon>Meloidogynidae</taxon>
        <taxon>Meloidogyninae</taxon>
        <taxon>Meloidogyne</taxon>
    </lineage>
</organism>
<dbReference type="Pfam" id="PF01400">
    <property type="entry name" value="Astacin"/>
    <property type="match status" value="1"/>
</dbReference>
<dbReference type="AlphaFoldDB" id="A0A6V7U1C7"/>
<dbReference type="GO" id="GO:0006508">
    <property type="term" value="P:proteolysis"/>
    <property type="evidence" value="ECO:0007669"/>
    <property type="project" value="UniProtKB-KW"/>
</dbReference>
<dbReference type="GO" id="GO:0046872">
    <property type="term" value="F:metal ion binding"/>
    <property type="evidence" value="ECO:0007669"/>
    <property type="project" value="UniProtKB-KW"/>
</dbReference>